<protein>
    <submittedName>
        <fullName evidence="1">Uncharacterized protein</fullName>
    </submittedName>
</protein>
<dbReference type="AlphaFoldDB" id="A0A1X0QBJ1"/>
<sequence>MQNAYLCFKRIYTFPLKYSYSHGLQRGYGRVNEDFKEHFTVNDSKFFIDLKNQCHTQLIESVLEKLN</sequence>
<organism evidence="1 2">
    <name type="scientific">Hepatospora eriocheir</name>
    <dbReference type="NCBI Taxonomy" id="1081669"/>
    <lineage>
        <taxon>Eukaryota</taxon>
        <taxon>Fungi</taxon>
        <taxon>Fungi incertae sedis</taxon>
        <taxon>Microsporidia</taxon>
        <taxon>Hepatosporidae</taxon>
        <taxon>Hepatospora</taxon>
    </lineage>
</organism>
<name>A0A1X0QBJ1_9MICR</name>
<dbReference type="Proteomes" id="UP000192501">
    <property type="component" value="Unassembled WGS sequence"/>
</dbReference>
<gene>
    <name evidence="1" type="ORF">A0H76_374</name>
</gene>
<accession>A0A1X0QBJ1</accession>
<dbReference type="VEuPathDB" id="MicrosporidiaDB:A0H76_374"/>
<evidence type="ECO:0000313" key="1">
    <source>
        <dbReference type="EMBL" id="ORD97083.1"/>
    </source>
</evidence>
<proteinExistence type="predicted"/>
<dbReference type="EMBL" id="LTAI01001058">
    <property type="protein sequence ID" value="ORD97083.1"/>
    <property type="molecule type" value="Genomic_DNA"/>
</dbReference>
<comment type="caution">
    <text evidence="1">The sequence shown here is derived from an EMBL/GenBank/DDBJ whole genome shotgun (WGS) entry which is preliminary data.</text>
</comment>
<reference evidence="1 2" key="1">
    <citation type="journal article" date="2017" name="Environ. Microbiol.">
        <title>Decay of the glycolytic pathway and adaptation to intranuclear parasitism within Enterocytozoonidae microsporidia.</title>
        <authorList>
            <person name="Wiredu Boakye D."/>
            <person name="Jaroenlak P."/>
            <person name="Prachumwat A."/>
            <person name="Williams T.A."/>
            <person name="Bateman K.S."/>
            <person name="Itsathitphaisarn O."/>
            <person name="Sritunyalucksana K."/>
            <person name="Paszkiewicz K.H."/>
            <person name="Moore K.A."/>
            <person name="Stentiford G.D."/>
            <person name="Williams B.A."/>
        </authorList>
    </citation>
    <scope>NUCLEOTIDE SEQUENCE [LARGE SCALE GENOMIC DNA]</scope>
    <source>
        <strain evidence="2">canceri</strain>
    </source>
</reference>
<evidence type="ECO:0000313" key="2">
    <source>
        <dbReference type="Proteomes" id="UP000192501"/>
    </source>
</evidence>